<dbReference type="PANTHER" id="PTHR47786:SF2">
    <property type="entry name" value="GLYCOSYL HYDROLASE FAMILY 13 CATALYTIC DOMAIN-CONTAINING PROTEIN"/>
    <property type="match status" value="1"/>
</dbReference>
<keyword evidence="4" id="KW-1185">Reference proteome</keyword>
<evidence type="ECO:0000313" key="4">
    <source>
        <dbReference type="Proteomes" id="UP000533905"/>
    </source>
</evidence>
<feature type="chain" id="PRO_5031357569" evidence="1">
    <location>
        <begin position="27"/>
        <end position="444"/>
    </location>
</feature>
<sequence length="444" mass="49974">MKPAAFSLPTLALALCAALAPLPSLAQQQAAPVPMQHVAWSKNANIYEVNIRQYTKEGTFNAFAAHLPRLRKMGVDVLWLMPVQPIGVKNRKGTLGSYYAVRDYTAVNPEFGTMDDFKRLVKQAQGMGMRVIVDWVANHTAFDHPWTVQHKDWYLKDAKGEIFPVTYTEGAEPEYWTDVTGLDWKQPGLWKGMTDAMAFWVRETGIDGFRADVAAKVPTAFWEQTRVELEKIKPVFMLAEAWQPELHNKAFDMTYGWDTVTIFKDIAKGKADAKALRTLLEKPPLAYPDHAYRMRFTSNHDENSWHGSDKEHYGPAFKAMAVLAATLPGMPLIYGGQEAGLDKRIEFFEKDPIEWKGYPLAPFYTGLLKLKHDNRALWNGQYGGPAQVLETGNDKVFAFRREKDGNRVRVTVNLSGATQQYSVPGGGAKRSLGAWEYVIDAPVK</sequence>
<dbReference type="SUPFAM" id="SSF51445">
    <property type="entry name" value="(Trans)glycosidases"/>
    <property type="match status" value="1"/>
</dbReference>
<dbReference type="Proteomes" id="UP000533905">
    <property type="component" value="Unassembled WGS sequence"/>
</dbReference>
<dbReference type="GO" id="GO:0005975">
    <property type="term" value="P:carbohydrate metabolic process"/>
    <property type="evidence" value="ECO:0007669"/>
    <property type="project" value="InterPro"/>
</dbReference>
<comment type="caution">
    <text evidence="3">The sequence shown here is derived from an EMBL/GenBank/DDBJ whole genome shotgun (WGS) entry which is preliminary data.</text>
</comment>
<protein>
    <submittedName>
        <fullName evidence="3">Alpha-amylase</fullName>
    </submittedName>
</protein>
<evidence type="ECO:0000256" key="1">
    <source>
        <dbReference type="SAM" id="SignalP"/>
    </source>
</evidence>
<proteinExistence type="predicted"/>
<dbReference type="CDD" id="cd11313">
    <property type="entry name" value="AmyAc_arch_bac_AmyA"/>
    <property type="match status" value="1"/>
</dbReference>
<dbReference type="Pfam" id="PF00128">
    <property type="entry name" value="Alpha-amylase"/>
    <property type="match status" value="1"/>
</dbReference>
<dbReference type="EMBL" id="JABAIV010000003">
    <property type="protein sequence ID" value="NNG23632.1"/>
    <property type="molecule type" value="Genomic_DNA"/>
</dbReference>
<dbReference type="InterPro" id="IPR006047">
    <property type="entry name" value="GH13_cat_dom"/>
</dbReference>
<dbReference type="SMART" id="SM00642">
    <property type="entry name" value="Aamy"/>
    <property type="match status" value="1"/>
</dbReference>
<evidence type="ECO:0000313" key="3">
    <source>
        <dbReference type="EMBL" id="NNG23632.1"/>
    </source>
</evidence>
<feature type="domain" description="Glycosyl hydrolase family 13 catalytic" evidence="2">
    <location>
        <begin position="39"/>
        <end position="371"/>
    </location>
</feature>
<dbReference type="SUPFAM" id="SSF51011">
    <property type="entry name" value="Glycosyl hydrolase domain"/>
    <property type="match status" value="1"/>
</dbReference>
<name>A0A7Y2JZ30_9BURK</name>
<gene>
    <name evidence="3" type="ORF">HGB41_11565</name>
</gene>
<dbReference type="RefSeq" id="WP_171084361.1">
    <property type="nucleotide sequence ID" value="NZ_JABAIV010000003.1"/>
</dbReference>
<dbReference type="InterPro" id="IPR017853">
    <property type="entry name" value="GH"/>
</dbReference>
<dbReference type="PANTHER" id="PTHR47786">
    <property type="entry name" value="ALPHA-1,4-GLUCAN:MALTOSE-1-PHOSPHATE MALTOSYLTRANSFERASE"/>
    <property type="match status" value="1"/>
</dbReference>
<dbReference type="AlphaFoldDB" id="A0A7Y2JZ30"/>
<reference evidence="3 4" key="1">
    <citation type="submission" date="2020-04" db="EMBL/GenBank/DDBJ databases">
        <title>Massilia sp. nov., a cold adapted bacteria isolated from Arctic soil.</title>
        <authorList>
            <person name="Son J."/>
            <person name="Ka J.-O."/>
        </authorList>
    </citation>
    <scope>NUCLEOTIDE SEQUENCE [LARGE SCALE GENOMIC DNA]</scope>
    <source>
        <strain evidence="3 4">ML15P13</strain>
    </source>
</reference>
<evidence type="ECO:0000259" key="2">
    <source>
        <dbReference type="SMART" id="SM00642"/>
    </source>
</evidence>
<feature type="signal peptide" evidence="1">
    <location>
        <begin position="1"/>
        <end position="26"/>
    </location>
</feature>
<dbReference type="Gene3D" id="3.20.20.80">
    <property type="entry name" value="Glycosidases"/>
    <property type="match status" value="1"/>
</dbReference>
<organism evidence="3 4">
    <name type="scientific">Telluria aromaticivorans</name>
    <dbReference type="NCBI Taxonomy" id="2725995"/>
    <lineage>
        <taxon>Bacteria</taxon>
        <taxon>Pseudomonadati</taxon>
        <taxon>Pseudomonadota</taxon>
        <taxon>Betaproteobacteria</taxon>
        <taxon>Burkholderiales</taxon>
        <taxon>Oxalobacteraceae</taxon>
        <taxon>Telluria group</taxon>
        <taxon>Telluria</taxon>
    </lineage>
</organism>
<keyword evidence="1" id="KW-0732">Signal</keyword>
<accession>A0A7Y2JZ30</accession>